<evidence type="ECO:0000256" key="11">
    <source>
        <dbReference type="ARBA" id="ARBA00023004"/>
    </source>
</evidence>
<dbReference type="InterPro" id="IPR001128">
    <property type="entry name" value="Cyt_P450"/>
</dbReference>
<evidence type="ECO:0000256" key="7">
    <source>
        <dbReference type="ARBA" id="ARBA00022723"/>
    </source>
</evidence>
<gene>
    <name evidence="15" type="primary">6045356</name>
    <name evidence="14" type="ORF">CpipJ_CPIJ012468</name>
</gene>
<dbReference type="InParanoid" id="B0WZC2"/>
<dbReference type="InterPro" id="IPR050476">
    <property type="entry name" value="Insect_CytP450_Detox"/>
</dbReference>
<keyword evidence="11" id="KW-0408">Iron</keyword>
<dbReference type="EMBL" id="DS232204">
    <property type="protein sequence ID" value="EDS37436.1"/>
    <property type="molecule type" value="Genomic_DNA"/>
</dbReference>
<dbReference type="VEuPathDB" id="VectorBase:CPIJ012468"/>
<evidence type="ECO:0000256" key="3">
    <source>
        <dbReference type="ARBA" id="ARBA00004174"/>
    </source>
</evidence>
<dbReference type="Proteomes" id="UP000002320">
    <property type="component" value="Unassembled WGS sequence"/>
</dbReference>
<dbReference type="GO" id="GO:0020037">
    <property type="term" value="F:heme binding"/>
    <property type="evidence" value="ECO:0007669"/>
    <property type="project" value="InterPro"/>
</dbReference>
<dbReference type="Gene3D" id="1.10.630.10">
    <property type="entry name" value="Cytochrome P450"/>
    <property type="match status" value="3"/>
</dbReference>
<evidence type="ECO:0000256" key="9">
    <source>
        <dbReference type="ARBA" id="ARBA00022848"/>
    </source>
</evidence>
<evidence type="ECO:0000256" key="6">
    <source>
        <dbReference type="ARBA" id="ARBA00022617"/>
    </source>
</evidence>
<dbReference type="VEuPathDB" id="VectorBase:CQUJHB016283"/>
<dbReference type="SUPFAM" id="SSF48264">
    <property type="entry name" value="Cytochrome P450"/>
    <property type="match status" value="2"/>
</dbReference>
<proteinExistence type="inferred from homology"/>
<sequence>MQHISEVLQELCDAFPKHGFFGYFDFWCPVYMVKDVELVKKICIKDFNHFVNHRTQFSAEHDPLFANSLFSMNDSRWRNMRSVLSPAFTGMLQELCDAFPKHGFFGYFDFWCPVYMVKDVELVKKICIKDFNHFVNHRTQFSAEHDPLFANSLFSMNDSRWRNMRSVLSPAFTGTWNDDDLAAQCTIFLFAGFETVATLTSFMAHELAINSTVQAKLRAEVDATRAKLNGRRLTYEIIQEMTYLDMVVTETLRKWPPVPFLDRRCTKPYLLEDLDGSSVQLQPGDSIWIPTTAIMRNPKYFPQPEKFDPERFSVENRESSPELLFQRCDASECTCNAAIVITLEIKDLMDPFSAGAATRVPRTKSPSFHTLKPLIG</sequence>
<dbReference type="GO" id="GO:0016705">
    <property type="term" value="F:oxidoreductase activity, acting on paired donors, with incorporation or reduction of molecular oxygen"/>
    <property type="evidence" value="ECO:0007669"/>
    <property type="project" value="InterPro"/>
</dbReference>
<keyword evidence="6" id="KW-0349">Heme</keyword>
<comment type="similarity">
    <text evidence="5">Belongs to the cytochrome P450 family.</text>
</comment>
<evidence type="ECO:0000313" key="14">
    <source>
        <dbReference type="EMBL" id="EDS37436.1"/>
    </source>
</evidence>
<keyword evidence="7" id="KW-0479">Metal-binding</keyword>
<reference evidence="15" key="2">
    <citation type="submission" date="2020-05" db="UniProtKB">
        <authorList>
            <consortium name="EnsemblMetazoa"/>
        </authorList>
    </citation>
    <scope>IDENTIFICATION</scope>
    <source>
        <strain evidence="15">JHB</strain>
    </source>
</reference>
<dbReference type="STRING" id="7176.B0WZC2"/>
<evidence type="ECO:0000313" key="15">
    <source>
        <dbReference type="EnsemblMetazoa" id="CPIJ012468-PA"/>
    </source>
</evidence>
<dbReference type="AlphaFoldDB" id="B0WZC2"/>
<keyword evidence="16" id="KW-1185">Reference proteome</keyword>
<evidence type="ECO:0000256" key="13">
    <source>
        <dbReference type="ARBA" id="ARBA00023136"/>
    </source>
</evidence>
<accession>B0WZC2</accession>
<evidence type="ECO:0000256" key="8">
    <source>
        <dbReference type="ARBA" id="ARBA00022824"/>
    </source>
</evidence>
<keyword evidence="12" id="KW-0503">Monooxygenase</keyword>
<dbReference type="Pfam" id="PF00067">
    <property type="entry name" value="p450"/>
    <property type="match status" value="1"/>
</dbReference>
<dbReference type="KEGG" id="cqu:CpipJ_CPIJ012468"/>
<dbReference type="EnsemblMetazoa" id="CPIJ012468-RA">
    <property type="protein sequence ID" value="CPIJ012468-PA"/>
    <property type="gene ID" value="CPIJ012468"/>
</dbReference>
<evidence type="ECO:0008006" key="17">
    <source>
        <dbReference type="Google" id="ProtNLM"/>
    </source>
</evidence>
<keyword evidence="10" id="KW-0560">Oxidoreductase</keyword>
<keyword evidence="13" id="KW-0472">Membrane</keyword>
<dbReference type="InterPro" id="IPR036396">
    <property type="entry name" value="Cyt_P450_sf"/>
</dbReference>
<evidence type="ECO:0000256" key="5">
    <source>
        <dbReference type="ARBA" id="ARBA00010617"/>
    </source>
</evidence>
<dbReference type="GO" id="GO:0005506">
    <property type="term" value="F:iron ion binding"/>
    <property type="evidence" value="ECO:0007669"/>
    <property type="project" value="InterPro"/>
</dbReference>
<evidence type="ECO:0000256" key="1">
    <source>
        <dbReference type="ARBA" id="ARBA00001971"/>
    </source>
</evidence>
<dbReference type="GO" id="GO:0005789">
    <property type="term" value="C:endoplasmic reticulum membrane"/>
    <property type="evidence" value="ECO:0007669"/>
    <property type="project" value="UniProtKB-SubCell"/>
</dbReference>
<dbReference type="OMA" id="HDPLFAN"/>
<dbReference type="HOGENOM" id="CLU_001570_5_2_1"/>
<dbReference type="OrthoDB" id="7722793at2759"/>
<protein>
    <recommendedName>
        <fullName evidence="17">Cytochrome P450</fullName>
    </recommendedName>
</protein>
<dbReference type="PANTHER" id="PTHR24292:SF54">
    <property type="entry name" value="CYP9F3-RELATED"/>
    <property type="match status" value="1"/>
</dbReference>
<dbReference type="PANTHER" id="PTHR24292">
    <property type="entry name" value="CYTOCHROME P450"/>
    <property type="match status" value="1"/>
</dbReference>
<evidence type="ECO:0000256" key="4">
    <source>
        <dbReference type="ARBA" id="ARBA00004406"/>
    </source>
</evidence>
<name>B0WZC2_CULQU</name>
<keyword evidence="9" id="KW-0492">Microsome</keyword>
<evidence type="ECO:0000313" key="16">
    <source>
        <dbReference type="Proteomes" id="UP000002320"/>
    </source>
</evidence>
<comment type="cofactor">
    <cofactor evidence="1">
        <name>heme</name>
        <dbReference type="ChEBI" id="CHEBI:30413"/>
    </cofactor>
</comment>
<evidence type="ECO:0000256" key="2">
    <source>
        <dbReference type="ARBA" id="ARBA00003690"/>
    </source>
</evidence>
<keyword evidence="8" id="KW-0256">Endoplasmic reticulum</keyword>
<organism>
    <name type="scientific">Culex quinquefasciatus</name>
    <name type="common">Southern house mosquito</name>
    <name type="synonym">Culex pungens</name>
    <dbReference type="NCBI Taxonomy" id="7176"/>
    <lineage>
        <taxon>Eukaryota</taxon>
        <taxon>Metazoa</taxon>
        <taxon>Ecdysozoa</taxon>
        <taxon>Arthropoda</taxon>
        <taxon>Hexapoda</taxon>
        <taxon>Insecta</taxon>
        <taxon>Pterygota</taxon>
        <taxon>Neoptera</taxon>
        <taxon>Endopterygota</taxon>
        <taxon>Diptera</taxon>
        <taxon>Nematocera</taxon>
        <taxon>Culicoidea</taxon>
        <taxon>Culicidae</taxon>
        <taxon>Culicinae</taxon>
        <taxon>Culicini</taxon>
        <taxon>Culex</taxon>
        <taxon>Culex</taxon>
    </lineage>
</organism>
<dbReference type="GO" id="GO:0004497">
    <property type="term" value="F:monooxygenase activity"/>
    <property type="evidence" value="ECO:0007669"/>
    <property type="project" value="UniProtKB-KW"/>
</dbReference>
<comment type="function">
    <text evidence="2">May be involved in the metabolism of insect hormones and in the breakdown of synthetic insecticides.</text>
</comment>
<reference evidence="14" key="1">
    <citation type="submission" date="2007-03" db="EMBL/GenBank/DDBJ databases">
        <title>Annotation of Culex pipiens quinquefasciatus.</title>
        <authorList>
            <consortium name="The Broad Institute Genome Sequencing Platform"/>
            <person name="Atkinson P.W."/>
            <person name="Hemingway J."/>
            <person name="Christensen B.M."/>
            <person name="Higgs S."/>
            <person name="Kodira C."/>
            <person name="Hannick L."/>
            <person name="Megy K."/>
            <person name="O'Leary S."/>
            <person name="Pearson M."/>
            <person name="Haas B.J."/>
            <person name="Mauceli E."/>
            <person name="Wortman J.R."/>
            <person name="Lee N.H."/>
            <person name="Guigo R."/>
            <person name="Stanke M."/>
            <person name="Alvarado L."/>
            <person name="Amedeo P."/>
            <person name="Antoine C.H."/>
            <person name="Arensburger P."/>
            <person name="Bidwell S.L."/>
            <person name="Crawford M."/>
            <person name="Camaro F."/>
            <person name="Devon K."/>
            <person name="Engels R."/>
            <person name="Hammond M."/>
            <person name="Howarth C."/>
            <person name="Koehrsen M."/>
            <person name="Lawson D."/>
            <person name="Montgomery P."/>
            <person name="Nene V."/>
            <person name="Nusbaum C."/>
            <person name="Puiu D."/>
            <person name="Romero-Severson J."/>
            <person name="Severson D.W."/>
            <person name="Shumway M."/>
            <person name="Sisk P."/>
            <person name="Stolte C."/>
            <person name="Zeng Q."/>
            <person name="Eisenstadt E."/>
            <person name="Fraser-Liggett C."/>
            <person name="Strausberg R."/>
            <person name="Galagan J."/>
            <person name="Birren B."/>
            <person name="Collins F.H."/>
        </authorList>
    </citation>
    <scope>NUCLEOTIDE SEQUENCE [LARGE SCALE GENOMIC DNA]</scope>
    <source>
        <strain evidence="14">JHB</strain>
    </source>
</reference>
<dbReference type="eggNOG" id="KOG0158">
    <property type="taxonomic scope" value="Eukaryota"/>
</dbReference>
<evidence type="ECO:0000256" key="10">
    <source>
        <dbReference type="ARBA" id="ARBA00023002"/>
    </source>
</evidence>
<comment type="subcellular location">
    <subcellularLocation>
        <location evidence="4">Endoplasmic reticulum membrane</location>
        <topology evidence="4">Peripheral membrane protein</topology>
    </subcellularLocation>
    <subcellularLocation>
        <location evidence="3">Microsome membrane</location>
        <topology evidence="3">Peripheral membrane protein</topology>
    </subcellularLocation>
</comment>
<evidence type="ECO:0000256" key="12">
    <source>
        <dbReference type="ARBA" id="ARBA00023033"/>
    </source>
</evidence>